<evidence type="ECO:0000313" key="5">
    <source>
        <dbReference type="Proteomes" id="UP000243924"/>
    </source>
</evidence>
<name>A0A1H2E972_9GAMM</name>
<dbReference type="PANTHER" id="PTHR43420:SF44">
    <property type="entry name" value="ACETYLTRANSFERASE YPEA"/>
    <property type="match status" value="1"/>
</dbReference>
<gene>
    <name evidence="4" type="ORF">SAMN05216210_0482</name>
</gene>
<organism evidence="4 5">
    <name type="scientific">Halopseudomonas salegens</name>
    <dbReference type="NCBI Taxonomy" id="1434072"/>
    <lineage>
        <taxon>Bacteria</taxon>
        <taxon>Pseudomonadati</taxon>
        <taxon>Pseudomonadota</taxon>
        <taxon>Gammaproteobacteria</taxon>
        <taxon>Pseudomonadales</taxon>
        <taxon>Pseudomonadaceae</taxon>
        <taxon>Halopseudomonas</taxon>
    </lineage>
</organism>
<keyword evidence="1 4" id="KW-0808">Transferase</keyword>
<dbReference type="OrthoDB" id="9799601at2"/>
<dbReference type="AlphaFoldDB" id="A0A1H2E972"/>
<dbReference type="PROSITE" id="PS51186">
    <property type="entry name" value="GNAT"/>
    <property type="match status" value="1"/>
</dbReference>
<dbReference type="SUPFAM" id="SSF55729">
    <property type="entry name" value="Acyl-CoA N-acyltransferases (Nat)"/>
    <property type="match status" value="1"/>
</dbReference>
<evidence type="ECO:0000259" key="3">
    <source>
        <dbReference type="PROSITE" id="PS51186"/>
    </source>
</evidence>
<evidence type="ECO:0000256" key="1">
    <source>
        <dbReference type="ARBA" id="ARBA00022679"/>
    </source>
</evidence>
<dbReference type="EMBL" id="LT629787">
    <property type="protein sequence ID" value="SDT91726.1"/>
    <property type="molecule type" value="Genomic_DNA"/>
</dbReference>
<evidence type="ECO:0000313" key="4">
    <source>
        <dbReference type="EMBL" id="SDT91726.1"/>
    </source>
</evidence>
<dbReference type="InterPro" id="IPR016181">
    <property type="entry name" value="Acyl_CoA_acyltransferase"/>
</dbReference>
<dbReference type="PANTHER" id="PTHR43420">
    <property type="entry name" value="ACETYLTRANSFERASE"/>
    <property type="match status" value="1"/>
</dbReference>
<dbReference type="InterPro" id="IPR050680">
    <property type="entry name" value="YpeA/RimI_acetyltransf"/>
</dbReference>
<dbReference type="InterPro" id="IPR000182">
    <property type="entry name" value="GNAT_dom"/>
</dbReference>
<dbReference type="RefSeq" id="WP_092383769.1">
    <property type="nucleotide sequence ID" value="NZ_LT629787.1"/>
</dbReference>
<dbReference type="Pfam" id="PF00583">
    <property type="entry name" value="Acetyltransf_1"/>
    <property type="match status" value="1"/>
</dbReference>
<feature type="domain" description="N-acetyltransferase" evidence="3">
    <location>
        <begin position="3"/>
        <end position="161"/>
    </location>
</feature>
<keyword evidence="5" id="KW-1185">Reference proteome</keyword>
<dbReference type="CDD" id="cd04301">
    <property type="entry name" value="NAT_SF"/>
    <property type="match status" value="1"/>
</dbReference>
<sequence length="161" mass="17584">MSITILRADYRNPEHATAIAELLDAYARDPMGGAEPLPAVVKETLVPRLAELPHAFSVLAYAGEQPVGLVNCLMGFSTFVAQPLVNIHDVAVLPDYRGQSISQLMLAEVEKIARERGCCKLTLEVLEGNVPAQKAYAKLGFAGYELDPAMGRAMFWQKKLN</sequence>
<proteinExistence type="predicted"/>
<protein>
    <submittedName>
        <fullName evidence="4">Acetyltransferase (GNAT) family protein</fullName>
    </submittedName>
</protein>
<keyword evidence="2" id="KW-0012">Acyltransferase</keyword>
<dbReference type="Gene3D" id="3.40.630.30">
    <property type="match status" value="1"/>
</dbReference>
<reference evidence="5" key="1">
    <citation type="submission" date="2016-10" db="EMBL/GenBank/DDBJ databases">
        <authorList>
            <person name="Varghese N."/>
            <person name="Submissions S."/>
        </authorList>
    </citation>
    <scope>NUCLEOTIDE SEQUENCE [LARGE SCALE GENOMIC DNA]</scope>
    <source>
        <strain evidence="5">CECT 8338</strain>
    </source>
</reference>
<dbReference type="GO" id="GO:0016747">
    <property type="term" value="F:acyltransferase activity, transferring groups other than amino-acyl groups"/>
    <property type="evidence" value="ECO:0007669"/>
    <property type="project" value="InterPro"/>
</dbReference>
<dbReference type="STRING" id="1434072.SAMN05216210_0482"/>
<evidence type="ECO:0000256" key="2">
    <source>
        <dbReference type="ARBA" id="ARBA00023315"/>
    </source>
</evidence>
<dbReference type="Proteomes" id="UP000243924">
    <property type="component" value="Chromosome I"/>
</dbReference>
<accession>A0A1H2E972</accession>